<dbReference type="OrthoDB" id="305056at2759"/>
<proteinExistence type="predicted"/>
<comment type="caution">
    <text evidence="2">The sequence shown here is derived from an EMBL/GenBank/DDBJ whole genome shotgun (WGS) entry which is preliminary data.</text>
</comment>
<sequence>MKNQITERASINVRCDKCNRKNDLISDCCVVTSLTLIYIYCHACVQVLQKQLKLQKLDIEQVNDILLECRKVQAFITQYNLVELVSNSIFLKTLEIVDPLKELLQNSKEFQNTINLNEADFKNYCQKRILYKQLLEDEVLKKKIENASQNLKNIIKQYFYDLEGIPFFSIQIPKSKYIILYSKVLSHYFLILKYYTQSEYLSQLNNKELEKKIIKQGYNPCIFIQIYDLNNKNNIYEDVLIQNQKLEYLSEELIKSYLLEQRNIIYICVDNDYYQININSKQHPLQINDVNFQVIGENLIFLGQDTLLKFDPIDYEIIQQKSIFERNWSNNEFLISYDKRINSFLMYNCPSHNQNEIIQIIQLNTLRFTKRIIFANYERYDYNSFYYQKSFNYIFNISTIVLIRESHEGTAFLILLNLQTNKIIRKIPLSFKQPLQNLYILKNETIICLKYQFDQVDMYQISTGRQIVQFEQFQLDPIMQNEQLAICIKQDDIKLFKLVQ</sequence>
<reference evidence="2" key="1">
    <citation type="submission" date="2021-01" db="EMBL/GenBank/DDBJ databases">
        <authorList>
            <consortium name="Genoscope - CEA"/>
            <person name="William W."/>
        </authorList>
    </citation>
    <scope>NUCLEOTIDE SEQUENCE</scope>
</reference>
<organism evidence="2 3">
    <name type="scientific">Paramecium pentaurelia</name>
    <dbReference type="NCBI Taxonomy" id="43138"/>
    <lineage>
        <taxon>Eukaryota</taxon>
        <taxon>Sar</taxon>
        <taxon>Alveolata</taxon>
        <taxon>Ciliophora</taxon>
        <taxon>Intramacronucleata</taxon>
        <taxon>Oligohymenophorea</taxon>
        <taxon>Peniculida</taxon>
        <taxon>Parameciidae</taxon>
        <taxon>Paramecium</taxon>
    </lineage>
</organism>
<dbReference type="AlphaFoldDB" id="A0A8S1TZV1"/>
<keyword evidence="3" id="KW-1185">Reference proteome</keyword>
<dbReference type="Proteomes" id="UP000689195">
    <property type="component" value="Unassembled WGS sequence"/>
</dbReference>
<gene>
    <name evidence="2" type="ORF">PPENT_87.1.T0310017</name>
</gene>
<keyword evidence="1" id="KW-0175">Coiled coil</keyword>
<feature type="coiled-coil region" evidence="1">
    <location>
        <begin position="100"/>
        <end position="157"/>
    </location>
</feature>
<name>A0A8S1TZV1_9CILI</name>
<evidence type="ECO:0000256" key="1">
    <source>
        <dbReference type="SAM" id="Coils"/>
    </source>
</evidence>
<accession>A0A8S1TZV1</accession>
<protein>
    <submittedName>
        <fullName evidence="2">Uncharacterized protein</fullName>
    </submittedName>
</protein>
<evidence type="ECO:0000313" key="3">
    <source>
        <dbReference type="Proteomes" id="UP000689195"/>
    </source>
</evidence>
<evidence type="ECO:0000313" key="2">
    <source>
        <dbReference type="EMBL" id="CAD8157818.1"/>
    </source>
</evidence>
<dbReference type="EMBL" id="CAJJDO010000031">
    <property type="protein sequence ID" value="CAD8157818.1"/>
    <property type="molecule type" value="Genomic_DNA"/>
</dbReference>